<evidence type="ECO:0000256" key="5">
    <source>
        <dbReference type="ARBA" id="ARBA00022801"/>
    </source>
</evidence>
<evidence type="ECO:0000256" key="6">
    <source>
        <dbReference type="ARBA" id="ARBA00022833"/>
    </source>
</evidence>
<comment type="cofactor">
    <cofactor evidence="7">
        <name>Zn(2+)</name>
        <dbReference type="ChEBI" id="CHEBI:29105"/>
    </cofactor>
    <text evidence="7">Binds 1 zinc ion.</text>
</comment>
<comment type="caution">
    <text evidence="8">The sequence shown here is derived from an EMBL/GenBank/DDBJ whole genome shotgun (WGS) entry which is preliminary data.</text>
</comment>
<dbReference type="InterPro" id="IPR002036">
    <property type="entry name" value="YbeY"/>
</dbReference>
<dbReference type="PANTHER" id="PTHR46986">
    <property type="entry name" value="ENDORIBONUCLEASE YBEY, CHLOROPLASTIC"/>
    <property type="match status" value="1"/>
</dbReference>
<keyword evidence="7" id="KW-0698">rRNA processing</keyword>
<dbReference type="GO" id="GO:0004222">
    <property type="term" value="F:metalloendopeptidase activity"/>
    <property type="evidence" value="ECO:0007669"/>
    <property type="project" value="InterPro"/>
</dbReference>
<keyword evidence="5 7" id="KW-0378">Hydrolase</keyword>
<dbReference type="Gene3D" id="3.40.390.30">
    <property type="entry name" value="Metalloproteases ('zincins'), catalytic domain"/>
    <property type="match status" value="1"/>
</dbReference>
<feature type="binding site" evidence="7">
    <location>
        <position position="122"/>
    </location>
    <ligand>
        <name>Zn(2+)</name>
        <dbReference type="ChEBI" id="CHEBI:29105"/>
        <note>catalytic</note>
    </ligand>
</feature>
<dbReference type="InterPro" id="IPR023091">
    <property type="entry name" value="MetalPrtase_cat_dom_sf_prd"/>
</dbReference>
<evidence type="ECO:0000313" key="8">
    <source>
        <dbReference type="EMBL" id="NIZ46712.1"/>
    </source>
</evidence>
<evidence type="ECO:0000313" key="9">
    <source>
        <dbReference type="Proteomes" id="UP000752013"/>
    </source>
</evidence>
<keyword evidence="3 7" id="KW-0479">Metal-binding</keyword>
<dbReference type="Proteomes" id="UP000752013">
    <property type="component" value="Unassembled WGS sequence"/>
</dbReference>
<name>A0A968KXN7_9SPIO</name>
<dbReference type="SUPFAM" id="SSF55486">
    <property type="entry name" value="Metalloproteases ('zincins'), catalytic domain"/>
    <property type="match status" value="1"/>
</dbReference>
<dbReference type="EMBL" id="JAATLK010000001">
    <property type="protein sequence ID" value="NIZ46712.1"/>
    <property type="molecule type" value="Genomic_DNA"/>
</dbReference>
<evidence type="ECO:0000256" key="4">
    <source>
        <dbReference type="ARBA" id="ARBA00022759"/>
    </source>
</evidence>
<evidence type="ECO:0000256" key="3">
    <source>
        <dbReference type="ARBA" id="ARBA00022723"/>
    </source>
</evidence>
<evidence type="ECO:0000256" key="7">
    <source>
        <dbReference type="HAMAP-Rule" id="MF_00009"/>
    </source>
</evidence>
<dbReference type="GO" id="GO:0004521">
    <property type="term" value="F:RNA endonuclease activity"/>
    <property type="evidence" value="ECO:0007669"/>
    <property type="project" value="UniProtKB-UniRule"/>
</dbReference>
<dbReference type="RefSeq" id="WP_167703165.1">
    <property type="nucleotide sequence ID" value="NZ_CP118168.1"/>
</dbReference>
<dbReference type="PANTHER" id="PTHR46986:SF1">
    <property type="entry name" value="ENDORIBONUCLEASE YBEY, CHLOROPLASTIC"/>
    <property type="match status" value="1"/>
</dbReference>
<dbReference type="AlphaFoldDB" id="A0A968KXN7"/>
<gene>
    <name evidence="7 8" type="primary">ybeY</name>
    <name evidence="8" type="ORF">HCT46_02060</name>
</gene>
<keyword evidence="7" id="KW-0963">Cytoplasm</keyword>
<feature type="binding site" evidence="7">
    <location>
        <position position="132"/>
    </location>
    <ligand>
        <name>Zn(2+)</name>
        <dbReference type="ChEBI" id="CHEBI:29105"/>
        <note>catalytic</note>
    </ligand>
</feature>
<dbReference type="GO" id="GO:0006364">
    <property type="term" value="P:rRNA processing"/>
    <property type="evidence" value="ECO:0007669"/>
    <property type="project" value="UniProtKB-UniRule"/>
</dbReference>
<dbReference type="GO" id="GO:0008270">
    <property type="term" value="F:zinc ion binding"/>
    <property type="evidence" value="ECO:0007669"/>
    <property type="project" value="UniProtKB-UniRule"/>
</dbReference>
<accession>A0A968KXN7</accession>
<evidence type="ECO:0000256" key="1">
    <source>
        <dbReference type="ARBA" id="ARBA00010875"/>
    </source>
</evidence>
<keyword evidence="6 7" id="KW-0862">Zinc</keyword>
<reference evidence="8" key="1">
    <citation type="submission" date="2020-03" db="EMBL/GenBank/DDBJ databases">
        <title>Spirochaetal bacteria isolated from arthropods constitute a novel genus Entomospira genus novum within the order Spirochaetales.</title>
        <authorList>
            <person name="Grana-Miraglia L."/>
            <person name="Sikutova S."/>
            <person name="Fingerle V."/>
            <person name="Sing A."/>
            <person name="Castillo-Ramirez S."/>
            <person name="Margos G."/>
            <person name="Rudolf I."/>
        </authorList>
    </citation>
    <scope>NUCLEOTIDE SEQUENCE</scope>
    <source>
        <strain evidence="8">BR208</strain>
    </source>
</reference>
<comment type="function">
    <text evidence="7">Single strand-specific metallo-endoribonuclease involved in late-stage 70S ribosome quality control and in maturation of the 3' terminus of the 16S rRNA.</text>
</comment>
<keyword evidence="4 7" id="KW-0255">Endonuclease</keyword>
<organism evidence="8 9">
    <name type="scientific">Entomospira nematocerorum</name>
    <dbReference type="NCBI Taxonomy" id="2719987"/>
    <lineage>
        <taxon>Bacteria</taxon>
        <taxon>Pseudomonadati</taxon>
        <taxon>Spirochaetota</taxon>
        <taxon>Spirochaetia</taxon>
        <taxon>Spirochaetales</taxon>
        <taxon>Spirochaetaceae</taxon>
        <taxon>Entomospira</taxon>
    </lineage>
</organism>
<keyword evidence="2 7" id="KW-0540">Nuclease</keyword>
<protein>
    <recommendedName>
        <fullName evidence="7">Endoribonuclease YbeY</fullName>
        <ecNumber evidence="7">3.1.-.-</ecNumber>
    </recommendedName>
</protein>
<dbReference type="NCBIfam" id="TIGR00043">
    <property type="entry name" value="rRNA maturation RNase YbeY"/>
    <property type="match status" value="1"/>
</dbReference>
<keyword evidence="9" id="KW-1185">Reference proteome</keyword>
<dbReference type="Pfam" id="PF02130">
    <property type="entry name" value="YbeY"/>
    <property type="match status" value="1"/>
</dbReference>
<feature type="binding site" evidence="7">
    <location>
        <position position="126"/>
    </location>
    <ligand>
        <name>Zn(2+)</name>
        <dbReference type="ChEBI" id="CHEBI:29105"/>
        <note>catalytic</note>
    </ligand>
</feature>
<dbReference type="EC" id="3.1.-.-" evidence="7"/>
<comment type="similarity">
    <text evidence="1 7">Belongs to the endoribonuclease YbeY family.</text>
</comment>
<comment type="subcellular location">
    <subcellularLocation>
        <location evidence="7">Cytoplasm</location>
    </subcellularLocation>
</comment>
<dbReference type="HAMAP" id="MF_00009">
    <property type="entry name" value="Endoribonucl_YbeY"/>
    <property type="match status" value="1"/>
</dbReference>
<keyword evidence="7" id="KW-0690">Ribosome biogenesis</keyword>
<proteinExistence type="inferred from homology"/>
<sequence>MIEIFYEDPLIEPFQESALSAFVKAVADQFTSIQAMQFSITFVDKESIQMLNKDFRNKDKPTDVLTFCLTEGDSFLPSDVEHTELEEYFSLGDIVICQAVVKEHAEIFHVSMEEELQRVIIHGILHLLGKNHETNDANEPMLLEQEYLLKEFKRLSLLG</sequence>
<dbReference type="GO" id="GO:0005737">
    <property type="term" value="C:cytoplasm"/>
    <property type="evidence" value="ECO:0007669"/>
    <property type="project" value="UniProtKB-SubCell"/>
</dbReference>
<evidence type="ECO:0000256" key="2">
    <source>
        <dbReference type="ARBA" id="ARBA00022722"/>
    </source>
</evidence>